<sequence length="88" mass="10489">MGSSSSPKQTFNIFCTKTNTNRWRIESNLKRERHHRDRENHIESSCRKWFRCSTSFRSNLCHLFRIASVQFLLIVFILAIDAKHSLTF</sequence>
<reference evidence="1 2" key="1">
    <citation type="journal article" date="2015" name="Parasit. Vectors">
        <title>Draft genome of the scabies mite.</title>
        <authorList>
            <person name="Rider S.D.Jr."/>
            <person name="Morgan M.S."/>
            <person name="Arlian L.G."/>
        </authorList>
    </citation>
    <scope>NUCLEOTIDE SEQUENCE [LARGE SCALE GENOMIC DNA]</scope>
    <source>
        <strain evidence="1">Arlian Lab</strain>
    </source>
</reference>
<protein>
    <submittedName>
        <fullName evidence="1">Uncharacterized protein</fullName>
    </submittedName>
</protein>
<organism evidence="1 2">
    <name type="scientific">Sarcoptes scabiei</name>
    <name type="common">Itch mite</name>
    <name type="synonym">Acarus scabiei</name>
    <dbReference type="NCBI Taxonomy" id="52283"/>
    <lineage>
        <taxon>Eukaryota</taxon>
        <taxon>Metazoa</taxon>
        <taxon>Ecdysozoa</taxon>
        <taxon>Arthropoda</taxon>
        <taxon>Chelicerata</taxon>
        <taxon>Arachnida</taxon>
        <taxon>Acari</taxon>
        <taxon>Acariformes</taxon>
        <taxon>Sarcoptiformes</taxon>
        <taxon>Astigmata</taxon>
        <taxon>Psoroptidia</taxon>
        <taxon>Sarcoptoidea</taxon>
        <taxon>Sarcoptidae</taxon>
        <taxon>Sarcoptinae</taxon>
        <taxon>Sarcoptes</taxon>
    </lineage>
</organism>
<dbReference type="Proteomes" id="UP000616769">
    <property type="component" value="Unassembled WGS sequence"/>
</dbReference>
<name>A0A132A491_SARSC</name>
<proteinExistence type="predicted"/>
<accession>A0A132A491</accession>
<dbReference type="EMBL" id="JXLN01010414">
    <property type="protein sequence ID" value="KPM05669.1"/>
    <property type="molecule type" value="Genomic_DNA"/>
</dbReference>
<gene>
    <name evidence="1" type="ORF">QR98_0041360</name>
</gene>
<dbReference type="VEuPathDB" id="VectorBase:SSCA002168"/>
<comment type="caution">
    <text evidence="1">The sequence shown here is derived from an EMBL/GenBank/DDBJ whole genome shotgun (WGS) entry which is preliminary data.</text>
</comment>
<evidence type="ECO:0000313" key="2">
    <source>
        <dbReference type="Proteomes" id="UP000616769"/>
    </source>
</evidence>
<dbReference type="AlphaFoldDB" id="A0A132A491"/>
<evidence type="ECO:0000313" key="1">
    <source>
        <dbReference type="EMBL" id="KPM05669.1"/>
    </source>
</evidence>